<dbReference type="InterPro" id="IPR001932">
    <property type="entry name" value="PPM-type_phosphatase-like_dom"/>
</dbReference>
<dbReference type="Gene3D" id="3.60.40.10">
    <property type="entry name" value="PPM-type phosphatase domain"/>
    <property type="match status" value="1"/>
</dbReference>
<dbReference type="SUPFAM" id="SSF81606">
    <property type="entry name" value="PP2C-like"/>
    <property type="match status" value="1"/>
</dbReference>
<proteinExistence type="predicted"/>
<protein>
    <submittedName>
        <fullName evidence="2">Putative phosphatase 2C</fullName>
        <ecNumber evidence="2">3.1.3.16</ecNumber>
    </submittedName>
</protein>
<dbReference type="PROSITE" id="PS51746">
    <property type="entry name" value="PPM_2"/>
    <property type="match status" value="1"/>
</dbReference>
<dbReference type="SMART" id="SM00332">
    <property type="entry name" value="PP2Cc"/>
    <property type="match status" value="1"/>
</dbReference>
<dbReference type="OMA" id="ISCMIVR"/>
<dbReference type="GO" id="GO:0004722">
    <property type="term" value="F:protein serine/threonine phosphatase activity"/>
    <property type="evidence" value="ECO:0007669"/>
    <property type="project" value="UniProtKB-EC"/>
</dbReference>
<name>G0TWJ4_TRYVY</name>
<dbReference type="SMART" id="SM00331">
    <property type="entry name" value="PP2C_SIG"/>
    <property type="match status" value="1"/>
</dbReference>
<dbReference type="InterPro" id="IPR036457">
    <property type="entry name" value="PPM-type-like_dom_sf"/>
</dbReference>
<evidence type="ECO:0000259" key="1">
    <source>
        <dbReference type="PROSITE" id="PS51746"/>
    </source>
</evidence>
<keyword evidence="2" id="KW-0378">Hydrolase</keyword>
<reference evidence="2" key="1">
    <citation type="journal article" date="2012" name="Proc. Natl. Acad. Sci. U.S.A.">
        <title>Antigenic diversity is generated by distinct evolutionary mechanisms in African trypanosome species.</title>
        <authorList>
            <person name="Jackson A.P."/>
            <person name="Berry A."/>
            <person name="Aslett M."/>
            <person name="Allison H.C."/>
            <person name="Burton P."/>
            <person name="Vavrova-Anderson J."/>
            <person name="Brown R."/>
            <person name="Browne H."/>
            <person name="Corton N."/>
            <person name="Hauser H."/>
            <person name="Gamble J."/>
            <person name="Gilderthorp R."/>
            <person name="Marcello L."/>
            <person name="McQuillan J."/>
            <person name="Otto T.D."/>
            <person name="Quail M.A."/>
            <person name="Sanders M.J."/>
            <person name="van Tonder A."/>
            <person name="Ginger M.L."/>
            <person name="Field M.C."/>
            <person name="Barry J.D."/>
            <person name="Hertz-Fowler C."/>
            <person name="Berriman M."/>
        </authorList>
    </citation>
    <scope>NUCLEOTIDE SEQUENCE</scope>
    <source>
        <strain evidence="2">Y486</strain>
    </source>
</reference>
<evidence type="ECO:0000313" key="2">
    <source>
        <dbReference type="EMBL" id="CCC48332.1"/>
    </source>
</evidence>
<sequence>MGSMLPKPILSKVVDRSGNYNISVACTSVNGFRVSMEDAHILQVEDNMALLGVFDGHNGCACSKYIADHLPRRLEALGGDFTQQTLEKVCVSLDEDFQKDVGGASGSTGTFCMITRDYQVTVCNVGDSRTIISRGGKLLFVTEDHKPNSNTEKNRIEASGGCVISGRVDGDLAVSRSFGDISFKSNAALSYYQQKVTAVPDVTKFTCQAGDILILACDGVFEGTFCNEDVVAFVHQQAAKCTDLAVVAARVCDEAIRRGSKDNISCLIAKLSNGTSMVRLYGARSFLPGPPFQRNHSASRQAYIAMAEMADVTAEDALAARYNLLKAYEKKTLSSLSPLEQTAFEMSDDADIESEKNFFGRGPAPGNEQAFFLSLKQGGGQ</sequence>
<gene>
    <name evidence="2" type="ORF">TVY486_0601230</name>
</gene>
<dbReference type="CDD" id="cd00143">
    <property type="entry name" value="PP2Cc"/>
    <property type="match status" value="1"/>
</dbReference>
<dbReference type="VEuPathDB" id="TriTrypDB:TvY486_0601230"/>
<dbReference type="Pfam" id="PF00481">
    <property type="entry name" value="PP2C"/>
    <property type="match status" value="1"/>
</dbReference>
<dbReference type="InterPro" id="IPR015655">
    <property type="entry name" value="PP2C"/>
</dbReference>
<feature type="domain" description="PPM-type phosphatase" evidence="1">
    <location>
        <begin position="23"/>
        <end position="271"/>
    </location>
</feature>
<dbReference type="EMBL" id="HE573022">
    <property type="protein sequence ID" value="CCC48332.1"/>
    <property type="molecule type" value="Genomic_DNA"/>
</dbReference>
<dbReference type="EC" id="3.1.3.16" evidence="2"/>
<dbReference type="PANTHER" id="PTHR47992">
    <property type="entry name" value="PROTEIN PHOSPHATASE"/>
    <property type="match status" value="1"/>
</dbReference>
<accession>G0TWJ4</accession>
<organism evidence="2">
    <name type="scientific">Trypanosoma vivax (strain Y486)</name>
    <dbReference type="NCBI Taxonomy" id="1055687"/>
    <lineage>
        <taxon>Eukaryota</taxon>
        <taxon>Discoba</taxon>
        <taxon>Euglenozoa</taxon>
        <taxon>Kinetoplastea</taxon>
        <taxon>Metakinetoplastina</taxon>
        <taxon>Trypanosomatida</taxon>
        <taxon>Trypanosomatidae</taxon>
        <taxon>Trypanosoma</taxon>
        <taxon>Duttonella</taxon>
    </lineage>
</organism>
<dbReference type="AlphaFoldDB" id="G0TWJ4"/>